<accession>A0A0V1L3E5</accession>
<dbReference type="Proteomes" id="UP000054721">
    <property type="component" value="Unassembled WGS sequence"/>
</dbReference>
<dbReference type="OrthoDB" id="10536816at2759"/>
<organism evidence="1 2">
    <name type="scientific">Trichinella nativa</name>
    <dbReference type="NCBI Taxonomy" id="6335"/>
    <lineage>
        <taxon>Eukaryota</taxon>
        <taxon>Metazoa</taxon>
        <taxon>Ecdysozoa</taxon>
        <taxon>Nematoda</taxon>
        <taxon>Enoplea</taxon>
        <taxon>Dorylaimia</taxon>
        <taxon>Trichinellida</taxon>
        <taxon>Trichinellidae</taxon>
        <taxon>Trichinella</taxon>
    </lineage>
</organism>
<comment type="caution">
    <text evidence="1">The sequence shown here is derived from an EMBL/GenBank/DDBJ whole genome shotgun (WGS) entry which is preliminary data.</text>
</comment>
<sequence length="121" mass="13109">MATFYNNINNAQFDNPQNGTCSPKKQNSKTSYGICKLSTYHLCNACSCVASNKKQRIGQLKSLAKSINGFRESSLGFVASTTTARSFLSVSSTKLKHCSNVKLSSSQLIIFTPNGSRCLLA</sequence>
<evidence type="ECO:0000313" key="1">
    <source>
        <dbReference type="EMBL" id="KRZ53911.1"/>
    </source>
</evidence>
<evidence type="ECO:0000313" key="2">
    <source>
        <dbReference type="Proteomes" id="UP000054721"/>
    </source>
</evidence>
<keyword evidence="2" id="KW-1185">Reference proteome</keyword>
<dbReference type="EMBL" id="JYDW01000151">
    <property type="protein sequence ID" value="KRZ53911.1"/>
    <property type="molecule type" value="Genomic_DNA"/>
</dbReference>
<reference evidence="1 2" key="1">
    <citation type="submission" date="2015-05" db="EMBL/GenBank/DDBJ databases">
        <title>Evolution of Trichinella species and genotypes.</title>
        <authorList>
            <person name="Korhonen P.K."/>
            <person name="Edoardo P."/>
            <person name="Giuseppe L.R."/>
            <person name="Gasser R.B."/>
        </authorList>
    </citation>
    <scope>NUCLEOTIDE SEQUENCE [LARGE SCALE GENOMIC DNA]</scope>
    <source>
        <strain evidence="1">ISS10</strain>
    </source>
</reference>
<dbReference type="AlphaFoldDB" id="A0A0V1L3E5"/>
<name>A0A0V1L3E5_9BILA</name>
<proteinExistence type="predicted"/>
<gene>
    <name evidence="1" type="ORF">T02_15254</name>
</gene>
<protein>
    <submittedName>
        <fullName evidence="1">Uncharacterized protein</fullName>
    </submittedName>
</protein>